<evidence type="ECO:0000259" key="7">
    <source>
        <dbReference type="PROSITE" id="PS52004"/>
    </source>
</evidence>
<dbReference type="PROSITE" id="PS52004">
    <property type="entry name" value="KS3_2"/>
    <property type="match status" value="1"/>
</dbReference>
<accession>A0A3S5EIS6</accession>
<dbReference type="EC" id="2.3.1.41" evidence="8"/>
<dbReference type="SMART" id="SM00825">
    <property type="entry name" value="PKS_KS"/>
    <property type="match status" value="1"/>
</dbReference>
<dbReference type="PANTHER" id="PTHR11712:SF336">
    <property type="entry name" value="3-OXOACYL-[ACYL-CARRIER-PROTEIN] SYNTHASE, MITOCHONDRIAL"/>
    <property type="match status" value="1"/>
</dbReference>
<evidence type="ECO:0000256" key="4">
    <source>
        <dbReference type="ARBA" id="ARBA00022679"/>
    </source>
</evidence>
<comment type="similarity">
    <text evidence="2 6">Belongs to the thiolase-like superfamily. Beta-ketoacyl-ACP synthases family.</text>
</comment>
<dbReference type="AlphaFoldDB" id="A0A3S5EIS6"/>
<dbReference type="GO" id="GO:0005829">
    <property type="term" value="C:cytosol"/>
    <property type="evidence" value="ECO:0007669"/>
    <property type="project" value="TreeGrafter"/>
</dbReference>
<keyword evidence="9" id="KW-1185">Reference proteome</keyword>
<dbReference type="PANTHER" id="PTHR11712">
    <property type="entry name" value="POLYKETIDE SYNTHASE-RELATED"/>
    <property type="match status" value="1"/>
</dbReference>
<dbReference type="Gene3D" id="3.40.47.10">
    <property type="match status" value="1"/>
</dbReference>
<dbReference type="PROSITE" id="PS00606">
    <property type="entry name" value="KS3_1"/>
    <property type="match status" value="1"/>
</dbReference>
<keyword evidence="3" id="KW-0444">Lipid biosynthesis</keyword>
<evidence type="ECO:0000256" key="6">
    <source>
        <dbReference type="RuleBase" id="RU003694"/>
    </source>
</evidence>
<dbReference type="Pfam" id="PF02801">
    <property type="entry name" value="Ketoacyl-synt_C"/>
    <property type="match status" value="1"/>
</dbReference>
<keyword evidence="5" id="KW-0276">Fatty acid metabolism</keyword>
<keyword evidence="5" id="KW-0443">Lipid metabolism</keyword>
<evidence type="ECO:0000256" key="5">
    <source>
        <dbReference type="ARBA" id="ARBA00023160"/>
    </source>
</evidence>
<dbReference type="InterPro" id="IPR000794">
    <property type="entry name" value="Beta-ketoacyl_synthase"/>
</dbReference>
<dbReference type="InterPro" id="IPR018201">
    <property type="entry name" value="Ketoacyl_synth_AS"/>
</dbReference>
<name>A0A3S5EIS6_MYCCI</name>
<keyword evidence="8" id="KW-0012">Acyltransferase</keyword>
<organism evidence="8 9">
    <name type="scientific">Mycolicibacterium chitae</name>
    <name type="common">Mycobacterium chitae</name>
    <dbReference type="NCBI Taxonomy" id="1792"/>
    <lineage>
        <taxon>Bacteria</taxon>
        <taxon>Bacillati</taxon>
        <taxon>Actinomycetota</taxon>
        <taxon>Actinomycetes</taxon>
        <taxon>Mycobacteriales</taxon>
        <taxon>Mycobacteriaceae</taxon>
        <taxon>Mycolicibacterium</taxon>
    </lineage>
</organism>
<dbReference type="CDD" id="cd00834">
    <property type="entry name" value="KAS_I_II"/>
    <property type="match status" value="1"/>
</dbReference>
<comment type="pathway">
    <text evidence="1">Lipid metabolism; mycolic acid biosynthesis.</text>
</comment>
<sequence length="411" mass="43352">MQKVVITGRGIVSSLGNSVKEYLDGLRNNSTGIRPIQWPNEPEPAWFGAVHDFDPTPWINEKVIDGTDIFAQFALAAGEQARIDSGIEEFDEDRTGVVVGTSMGGTRSLSEAQRDYEQHGAQGISRKMMLRILTNMAGSQLAMRYSLHGPLLTVATACASSIDAIGNATRLIRLGEADVVLTGGSEAVSRGQGDFAPAYFIGQARYGMLSGSKDPKRTLTPFDKDRTGIVIGDGSAMFVIESEEHARARGARILAEIVGYAALADGPHPSAPDPSGKWEAKVMRKALANAGIEPTDIGALYAHATGTPKGDEAEIRAINAVHGGRDLPVTGIKGHTGHTGAASGAMSIIAALETFESGLLPNAAGTDTVDPEVDFRVITHQPAEVAAEHIQINAFGFGGQNASMILRRPSA</sequence>
<evidence type="ECO:0000256" key="1">
    <source>
        <dbReference type="ARBA" id="ARBA00004796"/>
    </source>
</evidence>
<dbReference type="UniPathway" id="UPA00915"/>
<reference evidence="8 9" key="1">
    <citation type="submission" date="2018-12" db="EMBL/GenBank/DDBJ databases">
        <authorList>
            <consortium name="Pathogen Informatics"/>
        </authorList>
    </citation>
    <scope>NUCLEOTIDE SEQUENCE [LARGE SCALE GENOMIC DNA]</scope>
    <source>
        <strain evidence="8 9">NCTC10485</strain>
    </source>
</reference>
<dbReference type="Proteomes" id="UP000282551">
    <property type="component" value="Chromosome"/>
</dbReference>
<evidence type="ECO:0000313" key="8">
    <source>
        <dbReference type="EMBL" id="VEG50577.1"/>
    </source>
</evidence>
<dbReference type="SUPFAM" id="SSF53901">
    <property type="entry name" value="Thiolase-like"/>
    <property type="match status" value="1"/>
</dbReference>
<feature type="domain" description="Ketosynthase family 3 (KS3)" evidence="7">
    <location>
        <begin position="1"/>
        <end position="408"/>
    </location>
</feature>
<dbReference type="OrthoDB" id="4490964at2"/>
<dbReference type="EC" id="2.3.1.179" evidence="8"/>
<dbReference type="GO" id="GO:0006633">
    <property type="term" value="P:fatty acid biosynthetic process"/>
    <property type="evidence" value="ECO:0007669"/>
    <property type="project" value="UniProtKB-KW"/>
</dbReference>
<dbReference type="InterPro" id="IPR014030">
    <property type="entry name" value="Ketoacyl_synth_N"/>
</dbReference>
<proteinExistence type="inferred from homology"/>
<keyword evidence="4 6" id="KW-0808">Transferase</keyword>
<keyword evidence="5" id="KW-0275">Fatty acid biosynthesis</keyword>
<evidence type="ECO:0000256" key="3">
    <source>
        <dbReference type="ARBA" id="ARBA00022516"/>
    </source>
</evidence>
<evidence type="ECO:0000256" key="2">
    <source>
        <dbReference type="ARBA" id="ARBA00008467"/>
    </source>
</evidence>
<evidence type="ECO:0000313" key="9">
    <source>
        <dbReference type="Proteomes" id="UP000282551"/>
    </source>
</evidence>
<protein>
    <submittedName>
        <fullName evidence="8">3-oxoacyl-(Acyl-carrier-protein) synthase 1 KasA</fullName>
        <ecNumber evidence="8">2.3.1.179</ecNumber>
        <ecNumber evidence="8">2.3.1.41</ecNumber>
    </submittedName>
</protein>
<gene>
    <name evidence="8" type="primary">kasB_2</name>
    <name evidence="8" type="ORF">NCTC10485_04895</name>
</gene>
<dbReference type="Pfam" id="PF00109">
    <property type="entry name" value="ketoacyl-synt"/>
    <property type="match status" value="1"/>
</dbReference>
<dbReference type="GO" id="GO:0004315">
    <property type="term" value="F:3-oxoacyl-[acyl-carrier-protein] synthase activity"/>
    <property type="evidence" value="ECO:0007669"/>
    <property type="project" value="UniProtKB-EC"/>
</dbReference>
<dbReference type="EMBL" id="LR134355">
    <property type="protein sequence ID" value="VEG50577.1"/>
    <property type="molecule type" value="Genomic_DNA"/>
</dbReference>
<dbReference type="InterPro" id="IPR016039">
    <property type="entry name" value="Thiolase-like"/>
</dbReference>
<dbReference type="InterPro" id="IPR020841">
    <property type="entry name" value="PKS_Beta-ketoAc_synthase_dom"/>
</dbReference>
<dbReference type="InterPro" id="IPR014031">
    <property type="entry name" value="Ketoacyl_synth_C"/>
</dbReference>
<dbReference type="RefSeq" id="WP_126336093.1">
    <property type="nucleotide sequence ID" value="NZ_AP022604.1"/>
</dbReference>